<dbReference type="Gene3D" id="1.25.40.10">
    <property type="entry name" value="Tetratricopeptide repeat domain"/>
    <property type="match status" value="2"/>
</dbReference>
<evidence type="ECO:0000313" key="6">
    <source>
        <dbReference type="EMBL" id="CAF0780715.1"/>
    </source>
</evidence>
<keyword evidence="1" id="KW-0677">Repeat</keyword>
<dbReference type="InterPro" id="IPR046341">
    <property type="entry name" value="SET_dom_sf"/>
</dbReference>
<dbReference type="InterPro" id="IPR001214">
    <property type="entry name" value="SET_dom"/>
</dbReference>
<accession>A0A813RA73</accession>
<dbReference type="Gene3D" id="2.170.270.10">
    <property type="entry name" value="SET domain"/>
    <property type="match status" value="1"/>
</dbReference>
<dbReference type="PANTHER" id="PTHR47643:SF2">
    <property type="entry name" value="TPR DOMAIN PROTEIN (AFU_ORTHOLOGUE AFUA_5G12710)"/>
    <property type="match status" value="1"/>
</dbReference>
<evidence type="ECO:0000313" key="7">
    <source>
        <dbReference type="Proteomes" id="UP000663879"/>
    </source>
</evidence>
<evidence type="ECO:0000256" key="2">
    <source>
        <dbReference type="ARBA" id="ARBA00022803"/>
    </source>
</evidence>
<dbReference type="InterPro" id="IPR013105">
    <property type="entry name" value="TPR_2"/>
</dbReference>
<dbReference type="CDD" id="cd20071">
    <property type="entry name" value="SET_SMYD"/>
    <property type="match status" value="1"/>
</dbReference>
<proteinExistence type="predicted"/>
<keyword evidence="4" id="KW-0175">Coiled coil</keyword>
<dbReference type="PROSITE" id="PS50005">
    <property type="entry name" value="TPR"/>
    <property type="match status" value="1"/>
</dbReference>
<dbReference type="SUPFAM" id="SSF48452">
    <property type="entry name" value="TPR-like"/>
    <property type="match status" value="1"/>
</dbReference>
<dbReference type="InterPro" id="IPR011990">
    <property type="entry name" value="TPR-like_helical_dom_sf"/>
</dbReference>
<sequence length="680" mass="79981">MDQVLENAVELFKKIEENEKKNQSIKPFLRPGSKSFFEHDFRIRMFNNNSNKNKKTIELKQTYTCIKKHTSYKKWEDFKKITLKEMYVNKVHEGRYLEGKVAYEPFFITAIQSLIQDENGDLEVFSVYNLNRNYDEDPKLLLPLGATVRIKEPFLKMAASGNGMFSVRVDSPSDLEIVILTEIPKSIQDNSILYEKFNKDGNEFFSQKKFLQAIRSYTKALTFKDCVKSYSNRALAYLKLECFQSAFLDAEKSVHLEPNEKGYFRLGLSLYNMRQFEKSLEQFEKCLELNSKNKEAKQEIKKCHERIQETKGIYDFSYLIRNSGKDNLRIDVADYVSDKIEIIDIPKKGKGVIAKVDIPKNTLLVGSKALSISYDCEFLSRYALIAYNLLNRTVDKNSQCLNLLNLIYKMRNDPFLSEQVYKLYGGNNFDRDQKINPSIIDTERIENIQTFNAFKAEDFRFIHEKNFDSSGVWYYPSYFNHSCLENCMRIYFSDFVIIYTGRDIKQGEELTVSYFPLESIEEREKISKQFGFKCTCEICEMDRKDSVFNKKRQEILKDIDKVKDNFDSKKIASLVEKVRNTYKQRHKYKYDLIKPIGYLGNKLLQEGKVDEGLKCYIEIFDLAKESGYHYIAIRTAIIIADSYQATFRLNEAKIWRKKAHDYFPFDPNFKDYLKVSQSFF</sequence>
<dbReference type="Pfam" id="PF00856">
    <property type="entry name" value="SET"/>
    <property type="match status" value="1"/>
</dbReference>
<dbReference type="EMBL" id="CAJNOC010000593">
    <property type="protein sequence ID" value="CAF0780715.1"/>
    <property type="molecule type" value="Genomic_DNA"/>
</dbReference>
<dbReference type="OrthoDB" id="10053940at2759"/>
<evidence type="ECO:0000256" key="4">
    <source>
        <dbReference type="SAM" id="Coils"/>
    </source>
</evidence>
<keyword evidence="7" id="KW-1185">Reference proteome</keyword>
<dbReference type="PROSITE" id="PS50280">
    <property type="entry name" value="SET"/>
    <property type="match status" value="1"/>
</dbReference>
<evidence type="ECO:0000256" key="3">
    <source>
        <dbReference type="PROSITE-ProRule" id="PRU00339"/>
    </source>
</evidence>
<dbReference type="InterPro" id="IPR053209">
    <property type="entry name" value="Gramillin-biosynth_MTr"/>
</dbReference>
<evidence type="ECO:0000256" key="1">
    <source>
        <dbReference type="ARBA" id="ARBA00022737"/>
    </source>
</evidence>
<feature type="repeat" description="TPR" evidence="3">
    <location>
        <begin position="260"/>
        <end position="293"/>
    </location>
</feature>
<dbReference type="InterPro" id="IPR019734">
    <property type="entry name" value="TPR_rpt"/>
</dbReference>
<dbReference type="SMART" id="SM00317">
    <property type="entry name" value="SET"/>
    <property type="match status" value="1"/>
</dbReference>
<reference evidence="6" key="1">
    <citation type="submission" date="2021-02" db="EMBL/GenBank/DDBJ databases">
        <authorList>
            <person name="Nowell W R."/>
        </authorList>
    </citation>
    <scope>NUCLEOTIDE SEQUENCE</scope>
    <source>
        <strain evidence="6">Ploen Becks lab</strain>
    </source>
</reference>
<protein>
    <recommendedName>
        <fullName evidence="5">SET domain-containing protein</fullName>
    </recommendedName>
</protein>
<evidence type="ECO:0000259" key="5">
    <source>
        <dbReference type="PROSITE" id="PS50280"/>
    </source>
</evidence>
<comment type="caution">
    <text evidence="6">The sequence shown here is derived from an EMBL/GenBank/DDBJ whole genome shotgun (WGS) entry which is preliminary data.</text>
</comment>
<feature type="domain" description="SET" evidence="5">
    <location>
        <begin position="338"/>
        <end position="515"/>
    </location>
</feature>
<dbReference type="Proteomes" id="UP000663879">
    <property type="component" value="Unassembled WGS sequence"/>
</dbReference>
<organism evidence="6 7">
    <name type="scientific">Brachionus calyciflorus</name>
    <dbReference type="NCBI Taxonomy" id="104777"/>
    <lineage>
        <taxon>Eukaryota</taxon>
        <taxon>Metazoa</taxon>
        <taxon>Spiralia</taxon>
        <taxon>Gnathifera</taxon>
        <taxon>Rotifera</taxon>
        <taxon>Eurotatoria</taxon>
        <taxon>Monogononta</taxon>
        <taxon>Pseudotrocha</taxon>
        <taxon>Ploima</taxon>
        <taxon>Brachionidae</taxon>
        <taxon>Brachionus</taxon>
    </lineage>
</organism>
<keyword evidence="2 3" id="KW-0802">TPR repeat</keyword>
<dbReference type="Pfam" id="PF07719">
    <property type="entry name" value="TPR_2"/>
    <property type="match status" value="1"/>
</dbReference>
<dbReference type="AlphaFoldDB" id="A0A813RA73"/>
<dbReference type="SUPFAM" id="SSF82199">
    <property type="entry name" value="SET domain"/>
    <property type="match status" value="1"/>
</dbReference>
<dbReference type="PANTHER" id="PTHR47643">
    <property type="entry name" value="TPR DOMAIN PROTEIN (AFU_ORTHOLOGUE AFUA_5G12710)"/>
    <property type="match status" value="1"/>
</dbReference>
<gene>
    <name evidence="6" type="ORF">OXX778_LOCUS5446</name>
</gene>
<dbReference type="SMART" id="SM00028">
    <property type="entry name" value="TPR"/>
    <property type="match status" value="4"/>
</dbReference>
<name>A0A813RA73_9BILA</name>
<feature type="coiled-coil region" evidence="4">
    <location>
        <begin position="286"/>
        <end position="313"/>
    </location>
</feature>